<dbReference type="SUPFAM" id="SSF46785">
    <property type="entry name" value="Winged helix' DNA-binding domain"/>
    <property type="match status" value="1"/>
</dbReference>
<proteinExistence type="predicted"/>
<dbReference type="GO" id="GO:0003677">
    <property type="term" value="F:DNA binding"/>
    <property type="evidence" value="ECO:0007669"/>
    <property type="project" value="UniProtKB-KW"/>
</dbReference>
<sequence>MKITAQEEYGLRLLIRIAACKEPDGMSIPQLSEAEGITPHYVAKLARILRMGGFINSTPGYKGGYVLAQPANKIVINHVLKLLGGPLFDKAFCGTHAGALKLCTHSVDCSSRSLWQMMQFLLDNFLDKITLHDLVNTEEHSAGFFYQLLGNASLSAKADAQPTTFQQN</sequence>
<keyword evidence="1" id="KW-0238">DNA-binding</keyword>
<dbReference type="PANTHER" id="PTHR33221">
    <property type="entry name" value="WINGED HELIX-TURN-HELIX TRANSCRIPTIONAL REGULATOR, RRF2 FAMILY"/>
    <property type="match status" value="1"/>
</dbReference>
<name>A0A5B8UPS8_9BACT</name>
<dbReference type="GO" id="GO:0005829">
    <property type="term" value="C:cytosol"/>
    <property type="evidence" value="ECO:0007669"/>
    <property type="project" value="TreeGrafter"/>
</dbReference>
<gene>
    <name evidence="2" type="ORF">FSB75_19775</name>
</gene>
<keyword evidence="3" id="KW-1185">Reference proteome</keyword>
<dbReference type="AlphaFoldDB" id="A0A5B8UPS8"/>
<evidence type="ECO:0000313" key="2">
    <source>
        <dbReference type="EMBL" id="QEC58050.1"/>
    </source>
</evidence>
<dbReference type="GO" id="GO:0003700">
    <property type="term" value="F:DNA-binding transcription factor activity"/>
    <property type="evidence" value="ECO:0007669"/>
    <property type="project" value="TreeGrafter"/>
</dbReference>
<dbReference type="EMBL" id="CP042433">
    <property type="protein sequence ID" value="QEC58050.1"/>
    <property type="molecule type" value="Genomic_DNA"/>
</dbReference>
<dbReference type="Pfam" id="PF02082">
    <property type="entry name" value="Rrf2"/>
    <property type="match status" value="1"/>
</dbReference>
<protein>
    <submittedName>
        <fullName evidence="2">Rrf2 family transcriptional regulator</fullName>
    </submittedName>
</protein>
<dbReference type="Proteomes" id="UP000321204">
    <property type="component" value="Chromosome"/>
</dbReference>
<dbReference type="PROSITE" id="PS51197">
    <property type="entry name" value="HTH_RRF2_2"/>
    <property type="match status" value="1"/>
</dbReference>
<dbReference type="NCBIfam" id="TIGR00738">
    <property type="entry name" value="rrf2_super"/>
    <property type="match status" value="1"/>
</dbReference>
<dbReference type="InterPro" id="IPR036390">
    <property type="entry name" value="WH_DNA-bd_sf"/>
</dbReference>
<organism evidence="2 3">
    <name type="scientific">Flavisolibacter ginsenosidimutans</name>
    <dbReference type="NCBI Taxonomy" id="661481"/>
    <lineage>
        <taxon>Bacteria</taxon>
        <taxon>Pseudomonadati</taxon>
        <taxon>Bacteroidota</taxon>
        <taxon>Chitinophagia</taxon>
        <taxon>Chitinophagales</taxon>
        <taxon>Chitinophagaceae</taxon>
        <taxon>Flavisolibacter</taxon>
    </lineage>
</organism>
<evidence type="ECO:0000256" key="1">
    <source>
        <dbReference type="ARBA" id="ARBA00023125"/>
    </source>
</evidence>
<dbReference type="RefSeq" id="WP_146791005.1">
    <property type="nucleotide sequence ID" value="NZ_BAABIO010000003.1"/>
</dbReference>
<evidence type="ECO:0000313" key="3">
    <source>
        <dbReference type="Proteomes" id="UP000321204"/>
    </source>
</evidence>
<dbReference type="InterPro" id="IPR000944">
    <property type="entry name" value="Tscrpt_reg_Rrf2"/>
</dbReference>
<dbReference type="OrthoDB" id="9808360at2"/>
<dbReference type="InterPro" id="IPR036388">
    <property type="entry name" value="WH-like_DNA-bd_sf"/>
</dbReference>
<accession>A0A5B8UPS8</accession>
<dbReference type="PANTHER" id="PTHR33221:SF5">
    <property type="entry name" value="HTH-TYPE TRANSCRIPTIONAL REGULATOR ISCR"/>
    <property type="match status" value="1"/>
</dbReference>
<dbReference type="KEGG" id="fgg:FSB75_19775"/>
<dbReference type="Gene3D" id="1.10.10.10">
    <property type="entry name" value="Winged helix-like DNA-binding domain superfamily/Winged helix DNA-binding domain"/>
    <property type="match status" value="1"/>
</dbReference>
<reference evidence="2 3" key="1">
    <citation type="journal article" date="2015" name="Int. J. Syst. Evol. Microbiol.">
        <title>Flavisolibacter ginsenosidimutans sp. nov., with ginsenoside-converting activity isolated from soil used for cultivating ginseng.</title>
        <authorList>
            <person name="Zhao Y."/>
            <person name="Liu Q."/>
            <person name="Kang M.S."/>
            <person name="Jin F."/>
            <person name="Yu H."/>
            <person name="Im W.T."/>
        </authorList>
    </citation>
    <scope>NUCLEOTIDE SEQUENCE [LARGE SCALE GENOMIC DNA]</scope>
    <source>
        <strain evidence="2 3">Gsoil 636</strain>
    </source>
</reference>